<evidence type="ECO:0000313" key="2">
    <source>
        <dbReference type="Proteomes" id="UP001165143"/>
    </source>
</evidence>
<organism evidence="1 2">
    <name type="scientific">Kitasatospora phosalacinea</name>
    <dbReference type="NCBI Taxonomy" id="2065"/>
    <lineage>
        <taxon>Bacteria</taxon>
        <taxon>Bacillati</taxon>
        <taxon>Actinomycetota</taxon>
        <taxon>Actinomycetes</taxon>
        <taxon>Kitasatosporales</taxon>
        <taxon>Streptomycetaceae</taxon>
        <taxon>Kitasatospora</taxon>
    </lineage>
</organism>
<dbReference type="Proteomes" id="UP001165143">
    <property type="component" value="Unassembled WGS sequence"/>
</dbReference>
<comment type="caution">
    <text evidence="1">The sequence shown here is derived from an EMBL/GenBank/DDBJ whole genome shotgun (WGS) entry which is preliminary data.</text>
</comment>
<gene>
    <name evidence="1" type="ORF">Kpho01_03990</name>
</gene>
<dbReference type="OrthoDB" id="4236906at2"/>
<name>A0A9W6PCC3_9ACTN</name>
<dbReference type="EMBL" id="BSRX01000002">
    <property type="protein sequence ID" value="GLW52388.1"/>
    <property type="molecule type" value="Genomic_DNA"/>
</dbReference>
<dbReference type="AlphaFoldDB" id="A0A9W6PCC3"/>
<accession>A0A9W6PCC3</accession>
<sequence length="152" mass="16457">MKTVVPRSVDSVEDLLALAHLDLIQYYEVGGRRFDGFRDAPAEIVETKDDDLAQVRLMHRLDGATLAVRLRAEVLTPEGQIVADVAAFFKADEVLSVSSEAAVAFAKRVASPIIRPYLREAIQNTAVRLGMAAPLLAPLDQDGNEVASARAS</sequence>
<evidence type="ECO:0000313" key="1">
    <source>
        <dbReference type="EMBL" id="GLW52388.1"/>
    </source>
</evidence>
<protein>
    <submittedName>
        <fullName evidence="1">Uncharacterized protein</fullName>
    </submittedName>
</protein>
<reference evidence="1" key="1">
    <citation type="submission" date="2023-02" db="EMBL/GenBank/DDBJ databases">
        <title>Kitasatospora phosalacinea NBRC 14362.</title>
        <authorList>
            <person name="Ichikawa N."/>
            <person name="Sato H."/>
            <person name="Tonouchi N."/>
        </authorList>
    </citation>
    <scope>NUCLEOTIDE SEQUENCE</scope>
    <source>
        <strain evidence="1">NBRC 14362</strain>
    </source>
</reference>
<proteinExistence type="predicted"/>
<dbReference type="RefSeq" id="WP_033250773.1">
    <property type="nucleotide sequence ID" value="NZ_BSRX01000002.1"/>
</dbReference>